<evidence type="ECO:0000256" key="1">
    <source>
        <dbReference type="SAM" id="Phobius"/>
    </source>
</evidence>
<keyword evidence="1" id="KW-0472">Membrane</keyword>
<comment type="caution">
    <text evidence="2">The sequence shown here is derived from an EMBL/GenBank/DDBJ whole genome shotgun (WGS) entry which is preliminary data.</text>
</comment>
<organism evidence="2 3">
    <name type="scientific">Candidatus Enterovibrio escicola</name>
    <dbReference type="NCBI Taxonomy" id="1927127"/>
    <lineage>
        <taxon>Bacteria</taxon>
        <taxon>Pseudomonadati</taxon>
        <taxon>Pseudomonadota</taxon>
        <taxon>Gammaproteobacteria</taxon>
        <taxon>Vibrionales</taxon>
        <taxon>Vibrionaceae</taxon>
        <taxon>Enterovibrio</taxon>
    </lineage>
</organism>
<dbReference type="Proteomes" id="UP000219020">
    <property type="component" value="Unassembled WGS sequence"/>
</dbReference>
<accession>A0A2A5SZ51</accession>
<evidence type="ECO:0000313" key="2">
    <source>
        <dbReference type="EMBL" id="PCS21171.1"/>
    </source>
</evidence>
<sequence length="43" mass="4665">MASLSNDVSVSSAEGFANLDMPLFLLDVLLLSVIRMSRVCHLV</sequence>
<keyword evidence="1" id="KW-0812">Transmembrane</keyword>
<gene>
    <name evidence="2" type="ORF">BTN49_3318</name>
</gene>
<evidence type="ECO:0000313" key="3">
    <source>
        <dbReference type="Proteomes" id="UP000219020"/>
    </source>
</evidence>
<keyword evidence="1" id="KW-1133">Transmembrane helix</keyword>
<reference evidence="3" key="1">
    <citation type="submission" date="2017-04" db="EMBL/GenBank/DDBJ databases">
        <title>Genome evolution of the luminous symbionts of deep sea anglerfish.</title>
        <authorList>
            <person name="Hendry T.A."/>
        </authorList>
    </citation>
    <scope>NUCLEOTIDE SEQUENCE [LARGE SCALE GENOMIC DNA]</scope>
</reference>
<keyword evidence="3" id="KW-1185">Reference proteome</keyword>
<dbReference type="EMBL" id="NBYY01000039">
    <property type="protein sequence ID" value="PCS21171.1"/>
    <property type="molecule type" value="Genomic_DNA"/>
</dbReference>
<feature type="transmembrane region" description="Helical" evidence="1">
    <location>
        <begin position="15"/>
        <end position="34"/>
    </location>
</feature>
<proteinExistence type="predicted"/>
<name>A0A2A5SZ51_9GAMM</name>
<dbReference type="AlphaFoldDB" id="A0A2A5SZ51"/>
<protein>
    <submittedName>
        <fullName evidence="2">Uncharacterized protein</fullName>
    </submittedName>
</protein>